<dbReference type="Proteomes" id="UP000797356">
    <property type="component" value="Chromosome 5"/>
</dbReference>
<accession>A0A8K0N1Q1</accession>
<comment type="caution">
    <text evidence="5">The sequence shown here is derived from an EMBL/GenBank/DDBJ whole genome shotgun (WGS) entry which is preliminary data.</text>
</comment>
<evidence type="ECO:0000313" key="6">
    <source>
        <dbReference type="Proteomes" id="UP000797356"/>
    </source>
</evidence>
<reference evidence="5" key="2">
    <citation type="submission" date="2019-07" db="EMBL/GenBank/DDBJ databases">
        <authorList>
            <person name="Yang Y."/>
            <person name="Bocs S."/>
            <person name="Baudouin L."/>
        </authorList>
    </citation>
    <scope>NUCLEOTIDE SEQUENCE</scope>
    <source>
        <tissue evidence="5">Spear leaf of Hainan Tall coconut</tissue>
    </source>
</reference>
<evidence type="ECO:0008006" key="7">
    <source>
        <dbReference type="Google" id="ProtNLM"/>
    </source>
</evidence>
<sequence length="111" mass="12733">MKSSPSSNITIISTSRPFVYITIFFLLISRIPLSTASSPHEAPLAHLCNHHHFFHHHHQPHEGNSLSSSHRLPSRCLHFARRRFQPPPREIDPRYGVEKRLVPTGPNPLHN</sequence>
<evidence type="ECO:0000256" key="1">
    <source>
        <dbReference type="ARBA" id="ARBA00005416"/>
    </source>
</evidence>
<evidence type="ECO:0000313" key="5">
    <source>
        <dbReference type="EMBL" id="KAG1341996.1"/>
    </source>
</evidence>
<dbReference type="PANTHER" id="PTHR34359">
    <property type="entry name" value="CLAVATA3/ESR (CLE)-RELATED PROTEIN 10"/>
    <property type="match status" value="1"/>
</dbReference>
<evidence type="ECO:0000256" key="2">
    <source>
        <dbReference type="ARBA" id="ARBA00022473"/>
    </source>
</evidence>
<dbReference type="InterPro" id="IPR039618">
    <property type="entry name" value="CLE9-13"/>
</dbReference>
<dbReference type="AlphaFoldDB" id="A0A8K0N1Q1"/>
<dbReference type="EMBL" id="CM017876">
    <property type="protein sequence ID" value="KAG1341996.1"/>
    <property type="molecule type" value="Genomic_DNA"/>
</dbReference>
<gene>
    <name evidence="5" type="ORF">COCNU_05G002250</name>
</gene>
<reference evidence="5" key="1">
    <citation type="journal article" date="2017" name="Gigascience">
        <title>The genome draft of coconut (Cocos nucifera).</title>
        <authorList>
            <person name="Xiao Y."/>
            <person name="Xu P."/>
            <person name="Fan H."/>
            <person name="Baudouin L."/>
            <person name="Xia W."/>
            <person name="Bocs S."/>
            <person name="Xu J."/>
            <person name="Li Q."/>
            <person name="Guo A."/>
            <person name="Zhou L."/>
            <person name="Li J."/>
            <person name="Wu Y."/>
            <person name="Ma Z."/>
            <person name="Armero A."/>
            <person name="Issali A.E."/>
            <person name="Liu N."/>
            <person name="Peng M."/>
            <person name="Yang Y."/>
        </authorList>
    </citation>
    <scope>NUCLEOTIDE SEQUENCE</scope>
    <source>
        <tissue evidence="5">Spear leaf of Hainan Tall coconut</tissue>
    </source>
</reference>
<keyword evidence="3" id="KW-0221">Differentiation</keyword>
<name>A0A8K0N1Q1_COCNU</name>
<dbReference type="PANTHER" id="PTHR34359:SF5">
    <property type="entry name" value="CLAVATA3_ESR (CLE)-RELATED PROTEIN 9"/>
    <property type="match status" value="1"/>
</dbReference>
<comment type="similarity">
    <text evidence="1">Belongs to the CLV3/ESR signal peptide family.</text>
</comment>
<organism evidence="5 6">
    <name type="scientific">Cocos nucifera</name>
    <name type="common">Coconut palm</name>
    <dbReference type="NCBI Taxonomy" id="13894"/>
    <lineage>
        <taxon>Eukaryota</taxon>
        <taxon>Viridiplantae</taxon>
        <taxon>Streptophyta</taxon>
        <taxon>Embryophyta</taxon>
        <taxon>Tracheophyta</taxon>
        <taxon>Spermatophyta</taxon>
        <taxon>Magnoliopsida</taxon>
        <taxon>Liliopsida</taxon>
        <taxon>Arecaceae</taxon>
        <taxon>Arecoideae</taxon>
        <taxon>Cocoseae</taxon>
        <taxon>Attaleinae</taxon>
        <taxon>Cocos</taxon>
    </lineage>
</organism>
<evidence type="ECO:0000256" key="4">
    <source>
        <dbReference type="SAM" id="MobiDB-lite"/>
    </source>
</evidence>
<keyword evidence="6" id="KW-1185">Reference proteome</keyword>
<dbReference type="GO" id="GO:0030154">
    <property type="term" value="P:cell differentiation"/>
    <property type="evidence" value="ECO:0007669"/>
    <property type="project" value="UniProtKB-KW"/>
</dbReference>
<keyword evidence="2" id="KW-0217">Developmental protein</keyword>
<feature type="region of interest" description="Disordered" evidence="4">
    <location>
        <begin position="87"/>
        <end position="111"/>
    </location>
</feature>
<protein>
    <recommendedName>
        <fullName evidence="7">CLAVATA3/ESR (CLE)-related protein 9</fullName>
    </recommendedName>
</protein>
<evidence type="ECO:0000256" key="3">
    <source>
        <dbReference type="ARBA" id="ARBA00022782"/>
    </source>
</evidence>
<dbReference type="OrthoDB" id="753861at2759"/>
<feature type="compositionally biased region" description="Basic and acidic residues" evidence="4">
    <location>
        <begin position="89"/>
        <end position="101"/>
    </location>
</feature>
<proteinExistence type="inferred from homology"/>